<dbReference type="AlphaFoldDB" id="A0A972GV12"/>
<dbReference type="InterPro" id="IPR023210">
    <property type="entry name" value="NADP_OxRdtase_dom"/>
</dbReference>
<protein>
    <submittedName>
        <fullName evidence="3">Aldo/keto reductase</fullName>
    </submittedName>
</protein>
<evidence type="ECO:0000259" key="2">
    <source>
        <dbReference type="Pfam" id="PF00248"/>
    </source>
</evidence>
<dbReference type="Pfam" id="PF00248">
    <property type="entry name" value="Aldo_ket_red"/>
    <property type="match status" value="1"/>
</dbReference>
<name>A0A972GV12_9BACL</name>
<comment type="caution">
    <text evidence="3">The sequence shown here is derived from an EMBL/GenBank/DDBJ whole genome shotgun (WGS) entry which is preliminary data.</text>
</comment>
<dbReference type="CDD" id="cd19085">
    <property type="entry name" value="AKR_AKR11B3"/>
    <property type="match status" value="1"/>
</dbReference>
<dbReference type="PROSITE" id="PS00062">
    <property type="entry name" value="ALDOKETO_REDUCTASE_2"/>
    <property type="match status" value="1"/>
</dbReference>
<proteinExistence type="predicted"/>
<dbReference type="EMBL" id="WHOD01000045">
    <property type="protein sequence ID" value="NOU93330.1"/>
    <property type="molecule type" value="Genomic_DNA"/>
</dbReference>
<dbReference type="InterPro" id="IPR050523">
    <property type="entry name" value="AKR_Detox_Biosynth"/>
</dbReference>
<dbReference type="GO" id="GO:0005829">
    <property type="term" value="C:cytosol"/>
    <property type="evidence" value="ECO:0007669"/>
    <property type="project" value="TreeGrafter"/>
</dbReference>
<dbReference type="InterPro" id="IPR018170">
    <property type="entry name" value="Aldo/ket_reductase_CS"/>
</dbReference>
<dbReference type="PANTHER" id="PTHR43364:SF4">
    <property type="entry name" value="NAD(P)-LINKED OXIDOREDUCTASE SUPERFAMILY PROTEIN"/>
    <property type="match status" value="1"/>
</dbReference>
<feature type="domain" description="NADP-dependent oxidoreductase" evidence="2">
    <location>
        <begin position="22"/>
        <end position="301"/>
    </location>
</feature>
<accession>A0A972GV12</accession>
<organism evidence="3 4">
    <name type="scientific">Paenibacillus foliorum</name>
    <dbReference type="NCBI Taxonomy" id="2654974"/>
    <lineage>
        <taxon>Bacteria</taxon>
        <taxon>Bacillati</taxon>
        <taxon>Bacillota</taxon>
        <taxon>Bacilli</taxon>
        <taxon>Bacillales</taxon>
        <taxon>Paenibacillaceae</taxon>
        <taxon>Paenibacillus</taxon>
    </lineage>
</organism>
<evidence type="ECO:0000313" key="4">
    <source>
        <dbReference type="Proteomes" id="UP000641588"/>
    </source>
</evidence>
<sequence length="316" mass="35196">MRERVQLKTTALGKTEIQVSNITFGCWELGGGPWEFTSDDNNIKAIQAAFEMGITTFDTAEGYGAGHSEEVVGAALEGMRKETVISTKVSRANLAPGDVRRSAESSLKRLKTDYIDIYYIHWPSFEIPVSETLGEFNKLKEEGLIRAIGVSNFSLEQLKEASSFAQIDVIQPEYSLLHRSIEEEIIPYCAQENIGIMSYSSIAKGILTGAFHLGGKQLDEEDFRSKRRLFYPEHMEKSRELIVLLKEIADGRNKAISQVAISWLLHQHALTTAIVGSQSIKHMKENVEAVDMILSSDELIALETTSRKVIAEIDAP</sequence>
<keyword evidence="4" id="KW-1185">Reference proteome</keyword>
<evidence type="ECO:0000313" key="3">
    <source>
        <dbReference type="EMBL" id="NOU93330.1"/>
    </source>
</evidence>
<dbReference type="GO" id="GO:0016491">
    <property type="term" value="F:oxidoreductase activity"/>
    <property type="evidence" value="ECO:0007669"/>
    <property type="project" value="UniProtKB-KW"/>
</dbReference>
<dbReference type="InterPro" id="IPR036812">
    <property type="entry name" value="NAD(P)_OxRdtase_dom_sf"/>
</dbReference>
<reference evidence="3" key="1">
    <citation type="submission" date="2019-10" db="EMBL/GenBank/DDBJ databases">
        <title>Description of Paenibacillus glebae sp. nov.</title>
        <authorList>
            <person name="Carlier A."/>
            <person name="Qi S."/>
        </authorList>
    </citation>
    <scope>NUCLEOTIDE SEQUENCE</scope>
    <source>
        <strain evidence="3">LMG 31456</strain>
    </source>
</reference>
<dbReference type="InterPro" id="IPR020471">
    <property type="entry name" value="AKR"/>
</dbReference>
<dbReference type="PANTHER" id="PTHR43364">
    <property type="entry name" value="NADH-SPECIFIC METHYLGLYOXAL REDUCTASE-RELATED"/>
    <property type="match status" value="1"/>
</dbReference>
<dbReference type="Gene3D" id="3.20.20.100">
    <property type="entry name" value="NADP-dependent oxidoreductase domain"/>
    <property type="match status" value="1"/>
</dbReference>
<dbReference type="SUPFAM" id="SSF51430">
    <property type="entry name" value="NAD(P)-linked oxidoreductase"/>
    <property type="match status" value="1"/>
</dbReference>
<keyword evidence="1" id="KW-0560">Oxidoreductase</keyword>
<dbReference type="PRINTS" id="PR00069">
    <property type="entry name" value="ALDKETRDTASE"/>
</dbReference>
<gene>
    <name evidence="3" type="ORF">GC093_08880</name>
</gene>
<evidence type="ECO:0000256" key="1">
    <source>
        <dbReference type="ARBA" id="ARBA00023002"/>
    </source>
</evidence>
<dbReference type="Proteomes" id="UP000641588">
    <property type="component" value="Unassembled WGS sequence"/>
</dbReference>